<feature type="domain" description="Response regulatory" evidence="2">
    <location>
        <begin position="6"/>
        <end position="116"/>
    </location>
</feature>
<dbReference type="PROSITE" id="PS50110">
    <property type="entry name" value="RESPONSE_REGULATORY"/>
    <property type="match status" value="1"/>
</dbReference>
<keyword evidence="1" id="KW-0597">Phosphoprotein</keyword>
<dbReference type="EMBL" id="JAHKRT010000003">
    <property type="protein sequence ID" value="MBU3077431.1"/>
    <property type="molecule type" value="Genomic_DNA"/>
</dbReference>
<comment type="caution">
    <text evidence="3">The sequence shown here is derived from an EMBL/GenBank/DDBJ whole genome shotgun (WGS) entry which is preliminary data.</text>
</comment>
<reference evidence="3 4" key="1">
    <citation type="submission" date="2021-06" db="EMBL/GenBank/DDBJ databases">
        <title>Sphingomonas sp. XMGL2, whole genome shotgun sequencing project.</title>
        <authorList>
            <person name="Zhao G."/>
            <person name="Shen L."/>
        </authorList>
    </citation>
    <scope>NUCLEOTIDE SEQUENCE [LARGE SCALE GENOMIC DNA]</scope>
    <source>
        <strain evidence="3 4">XMGL2</strain>
    </source>
</reference>
<dbReference type="Proteomes" id="UP000776276">
    <property type="component" value="Unassembled WGS sequence"/>
</dbReference>
<name>A0ABS6BGL1_9SPHN</name>
<sequence>MGAARRILLVEDEPLIAMMLEDLLATLGHEVVGSVDNVGDALVRVAEGGFDYAVLDVHLRDGESCWPVADALSGAGIPFVLASGGSADVPPEAHRNAPVLSKPFTGGDVERVVGAV</sequence>
<organism evidence="3 4">
    <name type="scientific">Sphingomonas quercus</name>
    <dbReference type="NCBI Taxonomy" id="2842451"/>
    <lineage>
        <taxon>Bacteria</taxon>
        <taxon>Pseudomonadati</taxon>
        <taxon>Pseudomonadota</taxon>
        <taxon>Alphaproteobacteria</taxon>
        <taxon>Sphingomonadales</taxon>
        <taxon>Sphingomonadaceae</taxon>
        <taxon>Sphingomonas</taxon>
    </lineage>
</organism>
<proteinExistence type="predicted"/>
<evidence type="ECO:0000256" key="1">
    <source>
        <dbReference type="PROSITE-ProRule" id="PRU00169"/>
    </source>
</evidence>
<keyword evidence="4" id="KW-1185">Reference proteome</keyword>
<gene>
    <name evidence="3" type="ORF">KOF26_06070</name>
</gene>
<dbReference type="InterPro" id="IPR001789">
    <property type="entry name" value="Sig_transdc_resp-reg_receiver"/>
</dbReference>
<evidence type="ECO:0000313" key="4">
    <source>
        <dbReference type="Proteomes" id="UP000776276"/>
    </source>
</evidence>
<dbReference type="RefSeq" id="WP_216321850.1">
    <property type="nucleotide sequence ID" value="NZ_JAHKRT010000003.1"/>
</dbReference>
<accession>A0ABS6BGL1</accession>
<evidence type="ECO:0000259" key="2">
    <source>
        <dbReference type="PROSITE" id="PS50110"/>
    </source>
</evidence>
<dbReference type="SMART" id="SM00448">
    <property type="entry name" value="REC"/>
    <property type="match status" value="1"/>
</dbReference>
<evidence type="ECO:0000313" key="3">
    <source>
        <dbReference type="EMBL" id="MBU3077431.1"/>
    </source>
</evidence>
<feature type="modified residue" description="4-aspartylphosphate" evidence="1">
    <location>
        <position position="56"/>
    </location>
</feature>
<protein>
    <submittedName>
        <fullName evidence="3">Response regulator</fullName>
    </submittedName>
</protein>